<comment type="caution">
    <text evidence="3">The sequence shown here is derived from an EMBL/GenBank/DDBJ whole genome shotgun (WGS) entry which is preliminary data.</text>
</comment>
<dbReference type="Proteomes" id="UP000649617">
    <property type="component" value="Unassembled WGS sequence"/>
</dbReference>
<protein>
    <submittedName>
        <fullName evidence="3">Uncharacterized protein</fullName>
    </submittedName>
</protein>
<feature type="transmembrane region" description="Helical" evidence="1">
    <location>
        <begin position="99"/>
        <end position="125"/>
    </location>
</feature>
<feature type="transmembrane region" description="Helical" evidence="1">
    <location>
        <begin position="146"/>
        <end position="165"/>
    </location>
</feature>
<organism evidence="3 4">
    <name type="scientific">Symbiodinium pilosum</name>
    <name type="common">Dinoflagellate</name>
    <dbReference type="NCBI Taxonomy" id="2952"/>
    <lineage>
        <taxon>Eukaryota</taxon>
        <taxon>Sar</taxon>
        <taxon>Alveolata</taxon>
        <taxon>Dinophyceae</taxon>
        <taxon>Suessiales</taxon>
        <taxon>Symbiodiniaceae</taxon>
        <taxon>Symbiodinium</taxon>
    </lineage>
</organism>
<keyword evidence="2" id="KW-0732">Signal</keyword>
<name>A0A812X6F7_SYMPI</name>
<dbReference type="OrthoDB" id="430649at2759"/>
<feature type="transmembrane region" description="Helical" evidence="1">
    <location>
        <begin position="404"/>
        <end position="431"/>
    </location>
</feature>
<evidence type="ECO:0000256" key="1">
    <source>
        <dbReference type="SAM" id="Phobius"/>
    </source>
</evidence>
<evidence type="ECO:0000256" key="2">
    <source>
        <dbReference type="SAM" id="SignalP"/>
    </source>
</evidence>
<keyword evidence="4" id="KW-1185">Reference proteome</keyword>
<dbReference type="EMBL" id="CAJNIZ010045441">
    <property type="protein sequence ID" value="CAE7720147.1"/>
    <property type="molecule type" value="Genomic_DNA"/>
</dbReference>
<evidence type="ECO:0000313" key="3">
    <source>
        <dbReference type="EMBL" id="CAE7720147.1"/>
    </source>
</evidence>
<sequence length="524" mass="55867">MIISTVKLLILLGPFIACRGQWTVGTYVTQADIDMATAADVKAESACAIRSSLDIDDRAGQRAQLEDAAAGNILLTIMTEASNNQELADKLASELPGQLVAIATPLIMFFLILAVYLLICCWTACPCCKCLRCCSKKRGIPFFAKLLFLLVIAGMVLALVTVSSLSTRGYSRAVEGFDVTNCAAARMVNTTFQGQADPYFLGLIPVLNIFDELEGSLAENSQFINDLRAILLNTQAITDSVTVATATLDMLSAMLSDSRNTLPSGTLHECAACQTLSTTLSTVSSAVSSGTAAALSAARVEVDNQLSGSSLNSLRSSLSSATAPLVELKTTIRSSFTPFVEDTLMEQLSDGMNANGTVASVFMIGLALTLAACAVLAVLLWMCCDTKRSDDTSEPIHSPWTHRCACCTWCCGCYYTMLAFFLGGIMLIIAVPLSSMCLIMEDISSQLITDISGALEIPIDPTSGDMMGSMIDQCIQNSTSNPRLLDLIFITEGGVQVSMYNKLVVQTQAQITTQFDQLGLPGQT</sequence>
<evidence type="ECO:0000313" key="4">
    <source>
        <dbReference type="Proteomes" id="UP000649617"/>
    </source>
</evidence>
<feature type="signal peptide" evidence="2">
    <location>
        <begin position="1"/>
        <end position="20"/>
    </location>
</feature>
<keyword evidence="1" id="KW-0472">Membrane</keyword>
<gene>
    <name evidence="3" type="ORF">SPIL2461_LOCUS20508</name>
</gene>
<accession>A0A812X6F7</accession>
<keyword evidence="1" id="KW-0812">Transmembrane</keyword>
<dbReference type="AlphaFoldDB" id="A0A812X6F7"/>
<feature type="chain" id="PRO_5032577400" evidence="2">
    <location>
        <begin position="21"/>
        <end position="524"/>
    </location>
</feature>
<proteinExistence type="predicted"/>
<reference evidence="3" key="1">
    <citation type="submission" date="2021-02" db="EMBL/GenBank/DDBJ databases">
        <authorList>
            <person name="Dougan E. K."/>
            <person name="Rhodes N."/>
            <person name="Thang M."/>
            <person name="Chan C."/>
        </authorList>
    </citation>
    <scope>NUCLEOTIDE SEQUENCE</scope>
</reference>
<keyword evidence="1" id="KW-1133">Transmembrane helix</keyword>
<feature type="transmembrane region" description="Helical" evidence="1">
    <location>
        <begin position="361"/>
        <end position="383"/>
    </location>
</feature>